<dbReference type="InterPro" id="IPR050196">
    <property type="entry name" value="Cytochrome_P450_Monoox"/>
</dbReference>
<dbReference type="GO" id="GO:0016705">
    <property type="term" value="F:oxidoreductase activity, acting on paired donors, with incorporation or reduction of molecular oxygen"/>
    <property type="evidence" value="ECO:0007669"/>
    <property type="project" value="InterPro"/>
</dbReference>
<dbReference type="PRINTS" id="PR00463">
    <property type="entry name" value="EP450I"/>
</dbReference>
<evidence type="ECO:0000256" key="9">
    <source>
        <dbReference type="ARBA" id="ARBA00022848"/>
    </source>
</evidence>
<dbReference type="Proteomes" id="UP000653454">
    <property type="component" value="Unassembled WGS sequence"/>
</dbReference>
<dbReference type="PANTHER" id="PTHR24291:SF189">
    <property type="entry name" value="CYTOCHROME P450 4C3-RELATED"/>
    <property type="match status" value="1"/>
</dbReference>
<keyword evidence="7 14" id="KW-0479">Metal-binding</keyword>
<evidence type="ECO:0000256" key="12">
    <source>
        <dbReference type="ARBA" id="ARBA00023033"/>
    </source>
</evidence>
<evidence type="ECO:0000313" key="17">
    <source>
        <dbReference type="Proteomes" id="UP000653454"/>
    </source>
</evidence>
<proteinExistence type="inferred from homology"/>
<dbReference type="Gene3D" id="1.10.630.10">
    <property type="entry name" value="Cytochrome P450"/>
    <property type="match status" value="1"/>
</dbReference>
<dbReference type="InterPro" id="IPR036396">
    <property type="entry name" value="Cyt_P450_sf"/>
</dbReference>
<comment type="similarity">
    <text evidence="5 15">Belongs to the cytochrome P450 family.</text>
</comment>
<keyword evidence="12 15" id="KW-0503">Monooxygenase</keyword>
<evidence type="ECO:0000256" key="15">
    <source>
        <dbReference type="RuleBase" id="RU000461"/>
    </source>
</evidence>
<keyword evidence="9" id="KW-0492">Microsome</keyword>
<evidence type="ECO:0000256" key="5">
    <source>
        <dbReference type="ARBA" id="ARBA00010617"/>
    </source>
</evidence>
<comment type="function">
    <text evidence="2">May be involved in the metabolism of insect hormones and in the breakdown of synthetic insecticides.</text>
</comment>
<evidence type="ECO:0000256" key="4">
    <source>
        <dbReference type="ARBA" id="ARBA00004406"/>
    </source>
</evidence>
<accession>A0A8S4GF59</accession>
<dbReference type="PROSITE" id="PS00086">
    <property type="entry name" value="CYTOCHROME_P450"/>
    <property type="match status" value="1"/>
</dbReference>
<keyword evidence="8" id="KW-0256">Endoplasmic reticulum</keyword>
<comment type="caution">
    <text evidence="16">The sequence shown here is derived from an EMBL/GenBank/DDBJ whole genome shotgun (WGS) entry which is preliminary data.</text>
</comment>
<dbReference type="InterPro" id="IPR002401">
    <property type="entry name" value="Cyt_P450_E_grp-I"/>
</dbReference>
<evidence type="ECO:0000313" key="16">
    <source>
        <dbReference type="EMBL" id="CAG9138579.1"/>
    </source>
</evidence>
<evidence type="ECO:0000256" key="3">
    <source>
        <dbReference type="ARBA" id="ARBA00004174"/>
    </source>
</evidence>
<evidence type="ECO:0000256" key="1">
    <source>
        <dbReference type="ARBA" id="ARBA00001971"/>
    </source>
</evidence>
<gene>
    <name evidence="16" type="ORF">PLXY2_LOCUS16795</name>
</gene>
<dbReference type="EMBL" id="CAJHNJ030000692">
    <property type="protein sequence ID" value="CAG9138579.1"/>
    <property type="molecule type" value="Genomic_DNA"/>
</dbReference>
<dbReference type="GO" id="GO:0005789">
    <property type="term" value="C:endoplasmic reticulum membrane"/>
    <property type="evidence" value="ECO:0007669"/>
    <property type="project" value="UniProtKB-SubCell"/>
</dbReference>
<comment type="cofactor">
    <cofactor evidence="1 14">
        <name>heme</name>
        <dbReference type="ChEBI" id="CHEBI:30413"/>
    </cofactor>
</comment>
<sequence>MIGPILLCCLCVCFYLLLLVRRWRYERLTSNIPTIPGDLPFIRHAHLLIGDSENLQKFIEDNSNKANKLGGIIKVWIGRRQHFLVTDPDVALTLMNACLNKAYFYEFASSWIGQGIFTAKADTWKAHRKLLNPTFSQHVLVGYLQVFNARARGLVSSLAAAAGRGEFDSFPYLAGYTLETICNTVMGLPEDTSSSIIDQQFVSAADTMLNLLIHRVQRVWYHWEWVYGWSGMKREEDRAAKVLKTASYDVLQKRKASKFNSPKDEIKNVGSRQQSFLDLLLDYNSSGLLSDQQVLEEVNTMIVAGYDTVATALHFCLILLGSYPEVQEEVYEELQRVFGDSDRDVSKCDLGSLVHLEAVVKEAGRLLPAGAALARDVTQDVAFDNYTIPAGSSFVLSLWGLNRHPCWGPDAHEFRPSRWLEPDGVPKHPAAYANFGVGRRSCIGKTYAIMAMKATLAHLLRRYKVTSDHTRLRLKCDLLTKHVAGHHISLELR</sequence>
<dbReference type="GO" id="GO:0004497">
    <property type="term" value="F:monooxygenase activity"/>
    <property type="evidence" value="ECO:0007669"/>
    <property type="project" value="UniProtKB-KW"/>
</dbReference>
<dbReference type="AlphaFoldDB" id="A0A8S4GF59"/>
<keyword evidence="11 14" id="KW-0408">Iron</keyword>
<dbReference type="InterPro" id="IPR001128">
    <property type="entry name" value="Cyt_P450"/>
</dbReference>
<organism evidence="16 17">
    <name type="scientific">Plutella xylostella</name>
    <name type="common">Diamondback moth</name>
    <name type="synonym">Plutella maculipennis</name>
    <dbReference type="NCBI Taxonomy" id="51655"/>
    <lineage>
        <taxon>Eukaryota</taxon>
        <taxon>Metazoa</taxon>
        <taxon>Ecdysozoa</taxon>
        <taxon>Arthropoda</taxon>
        <taxon>Hexapoda</taxon>
        <taxon>Insecta</taxon>
        <taxon>Pterygota</taxon>
        <taxon>Neoptera</taxon>
        <taxon>Endopterygota</taxon>
        <taxon>Lepidoptera</taxon>
        <taxon>Glossata</taxon>
        <taxon>Ditrysia</taxon>
        <taxon>Yponomeutoidea</taxon>
        <taxon>Plutellidae</taxon>
        <taxon>Plutella</taxon>
    </lineage>
</organism>
<dbReference type="GO" id="GO:0020037">
    <property type="term" value="F:heme binding"/>
    <property type="evidence" value="ECO:0007669"/>
    <property type="project" value="InterPro"/>
</dbReference>
<evidence type="ECO:0000256" key="10">
    <source>
        <dbReference type="ARBA" id="ARBA00023002"/>
    </source>
</evidence>
<dbReference type="GO" id="GO:0005506">
    <property type="term" value="F:iron ion binding"/>
    <property type="evidence" value="ECO:0007669"/>
    <property type="project" value="InterPro"/>
</dbReference>
<name>A0A8S4GF59_PLUXY</name>
<feature type="binding site" description="axial binding residue" evidence="14">
    <location>
        <position position="442"/>
    </location>
    <ligand>
        <name>heme</name>
        <dbReference type="ChEBI" id="CHEBI:30413"/>
    </ligand>
    <ligandPart>
        <name>Fe</name>
        <dbReference type="ChEBI" id="CHEBI:18248"/>
    </ligandPart>
</feature>
<dbReference type="InterPro" id="IPR017972">
    <property type="entry name" value="Cyt_P450_CS"/>
</dbReference>
<evidence type="ECO:0000256" key="6">
    <source>
        <dbReference type="ARBA" id="ARBA00022617"/>
    </source>
</evidence>
<keyword evidence="10 15" id="KW-0560">Oxidoreductase</keyword>
<reference evidence="16" key="1">
    <citation type="submission" date="2020-11" db="EMBL/GenBank/DDBJ databases">
        <authorList>
            <person name="Whiteford S."/>
        </authorList>
    </citation>
    <scope>NUCLEOTIDE SEQUENCE</scope>
</reference>
<comment type="subcellular location">
    <subcellularLocation>
        <location evidence="4">Endoplasmic reticulum membrane</location>
        <topology evidence="4">Peripheral membrane protein</topology>
    </subcellularLocation>
    <subcellularLocation>
        <location evidence="3">Microsome membrane</location>
        <topology evidence="3">Peripheral membrane protein</topology>
    </subcellularLocation>
</comment>
<evidence type="ECO:0000256" key="13">
    <source>
        <dbReference type="ARBA" id="ARBA00023136"/>
    </source>
</evidence>
<dbReference type="Pfam" id="PF00067">
    <property type="entry name" value="p450"/>
    <property type="match status" value="1"/>
</dbReference>
<keyword evidence="6 14" id="KW-0349">Heme</keyword>
<protein>
    <submittedName>
        <fullName evidence="16">(diamondback moth) hypothetical protein</fullName>
    </submittedName>
</protein>
<keyword evidence="13" id="KW-0472">Membrane</keyword>
<evidence type="ECO:0000256" key="14">
    <source>
        <dbReference type="PIRSR" id="PIRSR602401-1"/>
    </source>
</evidence>
<evidence type="ECO:0000256" key="7">
    <source>
        <dbReference type="ARBA" id="ARBA00022723"/>
    </source>
</evidence>
<evidence type="ECO:0000256" key="8">
    <source>
        <dbReference type="ARBA" id="ARBA00022824"/>
    </source>
</evidence>
<evidence type="ECO:0000256" key="11">
    <source>
        <dbReference type="ARBA" id="ARBA00023004"/>
    </source>
</evidence>
<dbReference type="SUPFAM" id="SSF48264">
    <property type="entry name" value="Cytochrome P450"/>
    <property type="match status" value="1"/>
</dbReference>
<dbReference type="PANTHER" id="PTHR24291">
    <property type="entry name" value="CYTOCHROME P450 FAMILY 4"/>
    <property type="match status" value="1"/>
</dbReference>
<keyword evidence="17" id="KW-1185">Reference proteome</keyword>
<evidence type="ECO:0000256" key="2">
    <source>
        <dbReference type="ARBA" id="ARBA00003690"/>
    </source>
</evidence>
<dbReference type="PRINTS" id="PR00385">
    <property type="entry name" value="P450"/>
</dbReference>